<keyword evidence="2" id="KW-1185">Reference proteome</keyword>
<sequence length="89" mass="9756">MSSPNPVSVSVHMSLNCLDHSEKLQEDITYRKAVGSLMYLAVVTSGVLSRQAVKSTLVSSQECPKVFERNFEMGNTVPIKLSMQIIGVI</sequence>
<gene>
    <name evidence="1" type="ORF">AVEN_72787_1</name>
</gene>
<organism evidence="1 2">
    <name type="scientific">Araneus ventricosus</name>
    <name type="common">Orbweaver spider</name>
    <name type="synonym">Epeira ventricosa</name>
    <dbReference type="NCBI Taxonomy" id="182803"/>
    <lineage>
        <taxon>Eukaryota</taxon>
        <taxon>Metazoa</taxon>
        <taxon>Ecdysozoa</taxon>
        <taxon>Arthropoda</taxon>
        <taxon>Chelicerata</taxon>
        <taxon>Arachnida</taxon>
        <taxon>Araneae</taxon>
        <taxon>Araneomorphae</taxon>
        <taxon>Entelegynae</taxon>
        <taxon>Araneoidea</taxon>
        <taxon>Araneidae</taxon>
        <taxon>Araneus</taxon>
    </lineage>
</organism>
<dbReference type="EMBL" id="BGPR01056391">
    <property type="protein sequence ID" value="GBO32908.1"/>
    <property type="molecule type" value="Genomic_DNA"/>
</dbReference>
<evidence type="ECO:0008006" key="3">
    <source>
        <dbReference type="Google" id="ProtNLM"/>
    </source>
</evidence>
<reference evidence="1 2" key="1">
    <citation type="journal article" date="2019" name="Sci. Rep.">
        <title>Orb-weaving spider Araneus ventricosus genome elucidates the spidroin gene catalogue.</title>
        <authorList>
            <person name="Kono N."/>
            <person name="Nakamura H."/>
            <person name="Ohtoshi R."/>
            <person name="Moran D.A.P."/>
            <person name="Shinohara A."/>
            <person name="Yoshida Y."/>
            <person name="Fujiwara M."/>
            <person name="Mori M."/>
            <person name="Tomita M."/>
            <person name="Arakawa K."/>
        </authorList>
    </citation>
    <scope>NUCLEOTIDE SEQUENCE [LARGE SCALE GENOMIC DNA]</scope>
</reference>
<proteinExistence type="predicted"/>
<name>A0A4Y2W8P3_ARAVE</name>
<dbReference type="AlphaFoldDB" id="A0A4Y2W8P3"/>
<protein>
    <recommendedName>
        <fullName evidence="3">Retrovirus-related Pol polyprotein from transposon TNT 1-94</fullName>
    </recommendedName>
</protein>
<evidence type="ECO:0000313" key="2">
    <source>
        <dbReference type="Proteomes" id="UP000499080"/>
    </source>
</evidence>
<dbReference type="Proteomes" id="UP000499080">
    <property type="component" value="Unassembled WGS sequence"/>
</dbReference>
<evidence type="ECO:0000313" key="1">
    <source>
        <dbReference type="EMBL" id="GBO32908.1"/>
    </source>
</evidence>
<comment type="caution">
    <text evidence="1">The sequence shown here is derived from an EMBL/GenBank/DDBJ whole genome shotgun (WGS) entry which is preliminary data.</text>
</comment>
<accession>A0A4Y2W8P3</accession>